<sequence length="88" mass="9721">NTNFHGVALNWLETAKSQALIKKDSSDQTLGQVKLALMQVNRKLSKQPPPSTEEAPYELGLVPPKTEDPKRWLPQLTSGTLRPCVGVK</sequence>
<dbReference type="AlphaFoldDB" id="A0A7T8QVF5"/>
<proteinExistence type="predicted"/>
<evidence type="ECO:0000313" key="2">
    <source>
        <dbReference type="EMBL" id="QQP56508.1"/>
    </source>
</evidence>
<organism evidence="2 3">
    <name type="scientific">Caligus rogercresseyi</name>
    <name type="common">Sea louse</name>
    <dbReference type="NCBI Taxonomy" id="217165"/>
    <lineage>
        <taxon>Eukaryota</taxon>
        <taxon>Metazoa</taxon>
        <taxon>Ecdysozoa</taxon>
        <taxon>Arthropoda</taxon>
        <taxon>Crustacea</taxon>
        <taxon>Multicrustacea</taxon>
        <taxon>Hexanauplia</taxon>
        <taxon>Copepoda</taxon>
        <taxon>Siphonostomatoida</taxon>
        <taxon>Caligidae</taxon>
        <taxon>Caligus</taxon>
    </lineage>
</organism>
<evidence type="ECO:0000256" key="1">
    <source>
        <dbReference type="SAM" id="MobiDB-lite"/>
    </source>
</evidence>
<reference evidence="3" key="1">
    <citation type="submission" date="2021-01" db="EMBL/GenBank/DDBJ databases">
        <title>Caligus Genome Assembly.</title>
        <authorList>
            <person name="Gallardo-Escarate C."/>
        </authorList>
    </citation>
    <scope>NUCLEOTIDE SEQUENCE [LARGE SCALE GENOMIC DNA]</scope>
</reference>
<protein>
    <submittedName>
        <fullName evidence="2">Uncharacterized protein</fullName>
    </submittedName>
</protein>
<dbReference type="EMBL" id="CP045890">
    <property type="protein sequence ID" value="QQP56508.1"/>
    <property type="molecule type" value="Genomic_DNA"/>
</dbReference>
<dbReference type="Proteomes" id="UP000595437">
    <property type="component" value="Chromosome 1"/>
</dbReference>
<accession>A0A7T8QVF5</accession>
<feature type="non-terminal residue" evidence="2">
    <location>
        <position position="1"/>
    </location>
</feature>
<keyword evidence="3" id="KW-1185">Reference proteome</keyword>
<feature type="region of interest" description="Disordered" evidence="1">
    <location>
        <begin position="43"/>
        <end position="75"/>
    </location>
</feature>
<gene>
    <name evidence="2" type="ORF">FKW44_001195</name>
</gene>
<name>A0A7T8QVF5_CALRO</name>
<feature type="non-terminal residue" evidence="2">
    <location>
        <position position="88"/>
    </location>
</feature>
<evidence type="ECO:0000313" key="3">
    <source>
        <dbReference type="Proteomes" id="UP000595437"/>
    </source>
</evidence>